<protein>
    <submittedName>
        <fullName evidence="7">LacI family transcriptional regulator</fullName>
    </submittedName>
</protein>
<dbReference type="RefSeq" id="WP_096801232.1">
    <property type="nucleotide sequence ID" value="NZ_CP023563.1"/>
</dbReference>
<reference evidence="8" key="1">
    <citation type="submission" date="2017-09" db="EMBL/GenBank/DDBJ databases">
        <title>Brachybacterium sp. VM2412.</title>
        <authorList>
            <person name="Tak E.J."/>
            <person name="Bae J.-W."/>
        </authorList>
    </citation>
    <scope>NUCLEOTIDE SEQUENCE [LARGE SCALE GENOMIC DNA]</scope>
    <source>
        <strain evidence="8">VM2412</strain>
    </source>
</reference>
<keyword evidence="3" id="KW-0238">DNA-binding</keyword>
<sequence>MRATLRDVAERADVSTATVSMVLRDLAEGRVSEETAERVRVAAAELNYVSNGHAASLRTKRTPTVGFISDRIATTGHAVKIIRAASDTARQYGHTLLMLNSGDDLADEIEAIKELRRDGIDSVVYARMEHQHVTLPAGLPDNVVIVDGVSDDQSVPAIVPDESQGAEDATRHLVDLGHRRIGLLNEDVSYSLAARLRLQGYQRALERHGLDLDPALVVTAKNSPDTADVGAATLLDQASPTAVLCFNDEMATGVYRVARRRGLSIPDDLSVVGFDNLELVATLVDPPLTTVRLPHEEMGEWAVRTLLDDSFRTHDRSPSGPTLQAAPLVIRHSTAPPSERRAPRPSADHITA</sequence>
<dbReference type="CDD" id="cd06288">
    <property type="entry name" value="PBP1_sucrose_transcription_regulator"/>
    <property type="match status" value="1"/>
</dbReference>
<dbReference type="PANTHER" id="PTHR30146">
    <property type="entry name" value="LACI-RELATED TRANSCRIPTIONAL REPRESSOR"/>
    <property type="match status" value="1"/>
</dbReference>
<evidence type="ECO:0000256" key="1">
    <source>
        <dbReference type="ARBA" id="ARBA00022491"/>
    </source>
</evidence>
<dbReference type="InterPro" id="IPR028082">
    <property type="entry name" value="Peripla_BP_I"/>
</dbReference>
<dbReference type="SUPFAM" id="SSF53822">
    <property type="entry name" value="Periplasmic binding protein-like I"/>
    <property type="match status" value="1"/>
</dbReference>
<dbReference type="PANTHER" id="PTHR30146:SF148">
    <property type="entry name" value="HTH-TYPE TRANSCRIPTIONAL REPRESSOR PURR-RELATED"/>
    <property type="match status" value="1"/>
</dbReference>
<dbReference type="OrthoDB" id="9798934at2"/>
<dbReference type="Gene3D" id="1.10.260.40">
    <property type="entry name" value="lambda repressor-like DNA-binding domains"/>
    <property type="match status" value="1"/>
</dbReference>
<dbReference type="PROSITE" id="PS00356">
    <property type="entry name" value="HTH_LACI_1"/>
    <property type="match status" value="1"/>
</dbReference>
<evidence type="ECO:0000259" key="6">
    <source>
        <dbReference type="PROSITE" id="PS50932"/>
    </source>
</evidence>
<dbReference type="InterPro" id="IPR010982">
    <property type="entry name" value="Lambda_DNA-bd_dom_sf"/>
</dbReference>
<dbReference type="AlphaFoldDB" id="A0A291GJ76"/>
<dbReference type="GO" id="GO:0000976">
    <property type="term" value="F:transcription cis-regulatory region binding"/>
    <property type="evidence" value="ECO:0007669"/>
    <property type="project" value="TreeGrafter"/>
</dbReference>
<dbReference type="GO" id="GO:0003700">
    <property type="term" value="F:DNA-binding transcription factor activity"/>
    <property type="evidence" value="ECO:0007669"/>
    <property type="project" value="TreeGrafter"/>
</dbReference>
<evidence type="ECO:0000313" key="7">
    <source>
        <dbReference type="EMBL" id="ATG50092.1"/>
    </source>
</evidence>
<dbReference type="InterPro" id="IPR000843">
    <property type="entry name" value="HTH_LacI"/>
</dbReference>
<keyword evidence="2" id="KW-0805">Transcription regulation</keyword>
<feature type="domain" description="HTH lacI-type" evidence="6">
    <location>
        <begin position="3"/>
        <end position="59"/>
    </location>
</feature>
<keyword evidence="1" id="KW-0678">Repressor</keyword>
<dbReference type="Pfam" id="PF00356">
    <property type="entry name" value="LacI"/>
    <property type="match status" value="1"/>
</dbReference>
<dbReference type="SMART" id="SM00354">
    <property type="entry name" value="HTH_LACI"/>
    <property type="match status" value="1"/>
</dbReference>
<dbReference type="EMBL" id="CP023563">
    <property type="protein sequence ID" value="ATG50092.1"/>
    <property type="molecule type" value="Genomic_DNA"/>
</dbReference>
<feature type="region of interest" description="Disordered" evidence="5">
    <location>
        <begin position="312"/>
        <end position="352"/>
    </location>
</feature>
<dbReference type="Pfam" id="PF13377">
    <property type="entry name" value="Peripla_BP_3"/>
    <property type="match status" value="1"/>
</dbReference>
<dbReference type="InterPro" id="IPR046335">
    <property type="entry name" value="LacI/GalR-like_sensor"/>
</dbReference>
<name>A0A291GJ76_9MICO</name>
<evidence type="ECO:0000313" key="8">
    <source>
        <dbReference type="Proteomes" id="UP000218165"/>
    </source>
</evidence>
<evidence type="ECO:0000256" key="3">
    <source>
        <dbReference type="ARBA" id="ARBA00023125"/>
    </source>
</evidence>
<dbReference type="KEGG" id="brz:CFK38_00070"/>
<proteinExistence type="predicted"/>
<keyword evidence="4" id="KW-0804">Transcription</keyword>
<evidence type="ECO:0000256" key="4">
    <source>
        <dbReference type="ARBA" id="ARBA00023163"/>
    </source>
</evidence>
<accession>A0A291GJ76</accession>
<keyword evidence="8" id="KW-1185">Reference proteome</keyword>
<gene>
    <name evidence="7" type="ORF">CFK38_00070</name>
</gene>
<organism evidence="7 8">
    <name type="scientific">Brachybacterium vulturis</name>
    <dbReference type="NCBI Taxonomy" id="2017484"/>
    <lineage>
        <taxon>Bacteria</taxon>
        <taxon>Bacillati</taxon>
        <taxon>Actinomycetota</taxon>
        <taxon>Actinomycetes</taxon>
        <taxon>Micrococcales</taxon>
        <taxon>Dermabacteraceae</taxon>
        <taxon>Brachybacterium</taxon>
    </lineage>
</organism>
<evidence type="ECO:0000256" key="5">
    <source>
        <dbReference type="SAM" id="MobiDB-lite"/>
    </source>
</evidence>
<dbReference type="Proteomes" id="UP000218165">
    <property type="component" value="Chromosome"/>
</dbReference>
<dbReference type="PROSITE" id="PS50932">
    <property type="entry name" value="HTH_LACI_2"/>
    <property type="match status" value="1"/>
</dbReference>
<evidence type="ECO:0000256" key="2">
    <source>
        <dbReference type="ARBA" id="ARBA00023015"/>
    </source>
</evidence>
<dbReference type="Gene3D" id="3.40.50.2300">
    <property type="match status" value="2"/>
</dbReference>
<dbReference type="CDD" id="cd01392">
    <property type="entry name" value="HTH_LacI"/>
    <property type="match status" value="1"/>
</dbReference>
<dbReference type="SUPFAM" id="SSF47413">
    <property type="entry name" value="lambda repressor-like DNA-binding domains"/>
    <property type="match status" value="1"/>
</dbReference>